<keyword evidence="4" id="KW-1185">Reference proteome</keyword>
<organism evidence="3 4">
    <name type="scientific">[Candida] anglica</name>
    <dbReference type="NCBI Taxonomy" id="148631"/>
    <lineage>
        <taxon>Eukaryota</taxon>
        <taxon>Fungi</taxon>
        <taxon>Dikarya</taxon>
        <taxon>Ascomycota</taxon>
        <taxon>Saccharomycotina</taxon>
        <taxon>Pichiomycetes</taxon>
        <taxon>Debaryomycetaceae</taxon>
        <taxon>Kurtzmaniella</taxon>
    </lineage>
</organism>
<protein>
    <submittedName>
        <fullName evidence="3">Vacuolar protein sorting-associated protein Ist1p</fullName>
    </submittedName>
</protein>
<evidence type="ECO:0000313" key="4">
    <source>
        <dbReference type="Proteomes" id="UP001497600"/>
    </source>
</evidence>
<evidence type="ECO:0000256" key="1">
    <source>
        <dbReference type="ARBA" id="ARBA00005536"/>
    </source>
</evidence>
<evidence type="ECO:0000313" key="3">
    <source>
        <dbReference type="EMBL" id="CAK7920549.1"/>
    </source>
</evidence>
<dbReference type="Proteomes" id="UP001497600">
    <property type="component" value="Chromosome H"/>
</dbReference>
<feature type="compositionally biased region" description="Basic and acidic residues" evidence="2">
    <location>
        <begin position="180"/>
        <end position="190"/>
    </location>
</feature>
<dbReference type="PANTHER" id="PTHR12161:SF5">
    <property type="entry name" value="IST1 HOMOLOG"/>
    <property type="match status" value="1"/>
</dbReference>
<dbReference type="Pfam" id="PF03398">
    <property type="entry name" value="Ist1"/>
    <property type="match status" value="1"/>
</dbReference>
<sequence>MAPPPLNIQSKLKISLKTAISKLKFIQDKKTALAKQQRRSLADLLNQGKESSATIRVENLIRDDIYVELLEYIELYCELLLARITLVSDPARTTCDESLKEAIQSVIYASPHTELKEIAAIRDILVHKYGPEFGKSAIENEDGHVPSKIVSRCEFTPPSEMLVRLYLSEIAKTYNAPYSHLEKSEPKDEEKDNSDDSDDPTGGESLKNLEQPIAVGDSSTVSAPKSAAAAQRDDFDALKARFAALKGSS</sequence>
<feature type="region of interest" description="Disordered" evidence="2">
    <location>
        <begin position="178"/>
        <end position="231"/>
    </location>
</feature>
<dbReference type="InterPro" id="IPR005061">
    <property type="entry name" value="Ist1"/>
</dbReference>
<name>A0ABP0ENI7_9ASCO</name>
<feature type="compositionally biased region" description="Acidic residues" evidence="2">
    <location>
        <begin position="191"/>
        <end position="201"/>
    </location>
</feature>
<accession>A0ABP0ENI7</accession>
<comment type="similarity">
    <text evidence="1">Belongs to the IST1 family.</text>
</comment>
<reference evidence="3 4" key="1">
    <citation type="submission" date="2024-01" db="EMBL/GenBank/DDBJ databases">
        <authorList>
            <consortium name="Genoscope - CEA"/>
            <person name="William W."/>
        </authorList>
    </citation>
    <scope>NUCLEOTIDE SEQUENCE [LARGE SCALE GENOMIC DNA]</scope>
    <source>
        <strain evidence="3 4">29B2s-10</strain>
    </source>
</reference>
<dbReference type="Gene3D" id="1.20.1260.60">
    <property type="entry name" value="Vacuolar protein sorting-associated protein Ist1"/>
    <property type="match status" value="1"/>
</dbReference>
<dbReference type="InterPro" id="IPR042277">
    <property type="entry name" value="IST1-like"/>
</dbReference>
<evidence type="ECO:0000256" key="2">
    <source>
        <dbReference type="SAM" id="MobiDB-lite"/>
    </source>
</evidence>
<gene>
    <name evidence="3" type="primary">IST1</name>
    <name evidence="3" type="ORF">CAAN4_H03664</name>
</gene>
<dbReference type="PANTHER" id="PTHR12161">
    <property type="entry name" value="IST1 FAMILY MEMBER"/>
    <property type="match status" value="1"/>
</dbReference>
<proteinExistence type="inferred from homology"/>
<dbReference type="EMBL" id="OZ004260">
    <property type="protein sequence ID" value="CAK7920549.1"/>
    <property type="molecule type" value="Genomic_DNA"/>
</dbReference>